<gene>
    <name evidence="3" type="ORF">FYJ91_18250</name>
</gene>
<dbReference type="GO" id="GO:0047617">
    <property type="term" value="F:fatty acyl-CoA hydrolase activity"/>
    <property type="evidence" value="ECO:0007669"/>
    <property type="project" value="InterPro"/>
</dbReference>
<dbReference type="AlphaFoldDB" id="A0A5D9C1L6"/>
<organism evidence="3 4">
    <name type="scientific">Sphingomonas montanisoli</name>
    <dbReference type="NCBI Taxonomy" id="2606412"/>
    <lineage>
        <taxon>Bacteria</taxon>
        <taxon>Pseudomonadati</taxon>
        <taxon>Pseudomonadota</taxon>
        <taxon>Alphaproteobacteria</taxon>
        <taxon>Sphingomonadales</taxon>
        <taxon>Sphingomonadaceae</taxon>
        <taxon>Sphingomonas</taxon>
    </lineage>
</organism>
<dbReference type="PANTHER" id="PTHR21660">
    <property type="entry name" value="THIOESTERASE SUPERFAMILY MEMBER-RELATED"/>
    <property type="match status" value="1"/>
</dbReference>
<name>A0A5D9C1L6_9SPHN</name>
<feature type="domain" description="Acyl-CoA thioesterase-like N-terminal HotDog" evidence="2">
    <location>
        <begin position="62"/>
        <end position="147"/>
    </location>
</feature>
<dbReference type="EMBL" id="VTOU01000004">
    <property type="protein sequence ID" value="TZG25192.1"/>
    <property type="molecule type" value="Genomic_DNA"/>
</dbReference>
<comment type="caution">
    <text evidence="3">The sequence shown here is derived from an EMBL/GenBank/DDBJ whole genome shotgun (WGS) entry which is preliminary data.</text>
</comment>
<dbReference type="RefSeq" id="WP_149523731.1">
    <property type="nucleotide sequence ID" value="NZ_VTOU01000004.1"/>
</dbReference>
<dbReference type="SUPFAM" id="SSF54637">
    <property type="entry name" value="Thioesterase/thiol ester dehydrase-isomerase"/>
    <property type="match status" value="1"/>
</dbReference>
<evidence type="ECO:0000256" key="1">
    <source>
        <dbReference type="ARBA" id="ARBA00022801"/>
    </source>
</evidence>
<keyword evidence="4" id="KW-1185">Reference proteome</keyword>
<dbReference type="InterPro" id="IPR029069">
    <property type="entry name" value="HotDog_dom_sf"/>
</dbReference>
<reference evidence="3 4" key="1">
    <citation type="submission" date="2019-08" db="EMBL/GenBank/DDBJ databases">
        <authorList>
            <person name="Wang G."/>
            <person name="Xu Z."/>
        </authorList>
    </citation>
    <scope>NUCLEOTIDE SEQUENCE [LARGE SCALE GENOMIC DNA]</scope>
    <source>
        <strain evidence="3 4">ZX</strain>
    </source>
</reference>
<accession>A0A5D9C1L6</accession>
<evidence type="ECO:0000313" key="4">
    <source>
        <dbReference type="Proteomes" id="UP000322077"/>
    </source>
</evidence>
<dbReference type="Proteomes" id="UP000322077">
    <property type="component" value="Unassembled WGS sequence"/>
</dbReference>
<evidence type="ECO:0000259" key="2">
    <source>
        <dbReference type="Pfam" id="PF13622"/>
    </source>
</evidence>
<dbReference type="PANTHER" id="PTHR21660:SF1">
    <property type="entry name" value="ACYL-COENZYME A THIOESTERASE 13"/>
    <property type="match status" value="1"/>
</dbReference>
<dbReference type="CDD" id="cd03443">
    <property type="entry name" value="PaaI_thioesterase"/>
    <property type="match status" value="1"/>
</dbReference>
<protein>
    <submittedName>
        <fullName evidence="3">PaaI family thioesterase</fullName>
    </submittedName>
</protein>
<keyword evidence="1" id="KW-0378">Hydrolase</keyword>
<proteinExistence type="predicted"/>
<dbReference type="InterPro" id="IPR039298">
    <property type="entry name" value="ACOT13"/>
</dbReference>
<dbReference type="Gene3D" id="3.10.129.10">
    <property type="entry name" value="Hotdog Thioesterase"/>
    <property type="match status" value="1"/>
</dbReference>
<dbReference type="Pfam" id="PF13622">
    <property type="entry name" value="4HBT_3"/>
    <property type="match status" value="1"/>
</dbReference>
<dbReference type="InterPro" id="IPR049449">
    <property type="entry name" value="TesB_ACOT8-like_N"/>
</dbReference>
<sequence length="155" mass="17422">MAEDRNWDDDRGFVDDPANSGWRYRPAPSVGRFVDVYGATRYRVEDDRHVRIRFDLDARHTNSKETVHGGYVMALVDQVLFIAPIALGVERVVGGSTVDSSTQFLAPLRPGKPVDIVVELLRETYRLYFVRGVMEQDGQACVAFTGTVKKKSEGK</sequence>
<evidence type="ECO:0000313" key="3">
    <source>
        <dbReference type="EMBL" id="TZG25192.1"/>
    </source>
</evidence>